<dbReference type="OrthoDB" id="411785at2759"/>
<reference evidence="5 6" key="1">
    <citation type="submission" date="2011-07" db="EMBL/GenBank/DDBJ databases">
        <authorList>
            <person name="Coyne R."/>
            <person name="Brami D."/>
            <person name="Johnson J."/>
            <person name="Hostetler J."/>
            <person name="Hannick L."/>
            <person name="Clark T."/>
            <person name="Cassidy-Hanley D."/>
            <person name="Inman J."/>
        </authorList>
    </citation>
    <scope>NUCLEOTIDE SEQUENCE [LARGE SCALE GENOMIC DNA]</scope>
    <source>
        <strain evidence="5 6">G5</strain>
    </source>
</reference>
<keyword evidence="2 5" id="KW-0489">Methyltransferase</keyword>
<accession>G0QX35</accession>
<evidence type="ECO:0000259" key="4">
    <source>
        <dbReference type="Pfam" id="PF13847"/>
    </source>
</evidence>
<dbReference type="Gene3D" id="3.40.50.150">
    <property type="entry name" value="Vaccinia Virus protein VP39"/>
    <property type="match status" value="1"/>
</dbReference>
<keyword evidence="6" id="KW-1185">Reference proteome</keyword>
<evidence type="ECO:0000256" key="3">
    <source>
        <dbReference type="ARBA" id="ARBA00022679"/>
    </source>
</evidence>
<evidence type="ECO:0000313" key="6">
    <source>
        <dbReference type="Proteomes" id="UP000008983"/>
    </source>
</evidence>
<dbReference type="Proteomes" id="UP000008983">
    <property type="component" value="Unassembled WGS sequence"/>
</dbReference>
<dbReference type="GO" id="GO:0009035">
    <property type="term" value="F:type I site-specific deoxyribonuclease activity"/>
    <property type="evidence" value="ECO:0007669"/>
    <property type="project" value="UniProtKB-EC"/>
</dbReference>
<dbReference type="GO" id="GO:0000234">
    <property type="term" value="F:phosphoethanolamine N-methyltransferase activity"/>
    <property type="evidence" value="ECO:0007669"/>
    <property type="project" value="UniProtKB-EC"/>
</dbReference>
<dbReference type="CDD" id="cd02440">
    <property type="entry name" value="AdoMet_MTases"/>
    <property type="match status" value="1"/>
</dbReference>
<dbReference type="GeneID" id="14906333"/>
<sequence>MDQQQEIKQKLCQPDYKRKDYWNKRYESKETFYDWYCGYKELKEVFDKCFQFQKDLKILMVGCGNSPLSEQMYDDGYNNLLSTDISDIVINQLQKDSQKKGKNLIFEVQDCTNLSYQNETFDVIFDKGTLDAISCDNEGELVVKKMLLEMKRVMKKNGCIVIVSFGDLQERYKMFKDSFDFDEFQFQICRKYLSLEAQITNLLRHYSGGLNLNLAMTNKTVLLNVFRELKNMKKNIQEEVVVSNIIDWKSFEENFQYFIKIMKSVTALQAYNCLKLLESQEKMEQNSFSFDLSQKQLNSENEELNENVIERLYKKIDENNEKLSTLRKQKYDSQCPFYPFSEQDLDVQEVLYDQKFKYIVDLIKQL</sequence>
<feature type="domain" description="Methyltransferase" evidence="4">
    <location>
        <begin position="54"/>
        <end position="180"/>
    </location>
</feature>
<comment type="similarity">
    <text evidence="1">Belongs to the methyltransferase superfamily.</text>
</comment>
<evidence type="ECO:0000313" key="5">
    <source>
        <dbReference type="EMBL" id="EGR30212.1"/>
    </source>
</evidence>
<dbReference type="EC" id="2.1.1.103" evidence="5"/>
<evidence type="ECO:0000256" key="2">
    <source>
        <dbReference type="ARBA" id="ARBA00022603"/>
    </source>
</evidence>
<organism evidence="5 6">
    <name type="scientific">Ichthyophthirius multifiliis</name>
    <name type="common">White spot disease agent</name>
    <name type="synonym">Ich</name>
    <dbReference type="NCBI Taxonomy" id="5932"/>
    <lineage>
        <taxon>Eukaryota</taxon>
        <taxon>Sar</taxon>
        <taxon>Alveolata</taxon>
        <taxon>Ciliophora</taxon>
        <taxon>Intramacronucleata</taxon>
        <taxon>Oligohymenophorea</taxon>
        <taxon>Hymenostomatida</taxon>
        <taxon>Ophryoglenina</taxon>
        <taxon>Ichthyophthirius</taxon>
    </lineage>
</organism>
<dbReference type="PANTHER" id="PTHR12176">
    <property type="entry name" value="SAM-DEPENDENT METHYLTRANSFERASE SUPERFAMILY PROTEIN"/>
    <property type="match status" value="1"/>
</dbReference>
<name>G0QX35_ICHMU</name>
<dbReference type="AlphaFoldDB" id="G0QX35"/>
<dbReference type="STRING" id="857967.G0QX35"/>
<dbReference type="InterPro" id="IPR051419">
    <property type="entry name" value="Lys/N-term_MeTrsfase_sf"/>
</dbReference>
<dbReference type="InterPro" id="IPR029063">
    <property type="entry name" value="SAM-dependent_MTases_sf"/>
</dbReference>
<proteinExistence type="inferred from homology"/>
<dbReference type="RefSeq" id="XP_004031808.1">
    <property type="nucleotide sequence ID" value="XM_004031760.1"/>
</dbReference>
<dbReference type="InParanoid" id="G0QX35"/>
<dbReference type="EC" id="3.1.21.3" evidence="5"/>
<evidence type="ECO:0000256" key="1">
    <source>
        <dbReference type="ARBA" id="ARBA00008361"/>
    </source>
</evidence>
<protein>
    <submittedName>
        <fullName evidence="5">Menaquinone biosynthesis methyltransferase, putative</fullName>
        <ecNumber evidence="5">2.1.1.103</ecNumber>
        <ecNumber evidence="5">3.1.21.3</ecNumber>
    </submittedName>
</protein>
<dbReference type="EMBL" id="GL984031">
    <property type="protein sequence ID" value="EGR30212.1"/>
    <property type="molecule type" value="Genomic_DNA"/>
</dbReference>
<dbReference type="SUPFAM" id="SSF53335">
    <property type="entry name" value="S-adenosyl-L-methionine-dependent methyltransferases"/>
    <property type="match status" value="1"/>
</dbReference>
<dbReference type="InterPro" id="IPR025714">
    <property type="entry name" value="Methyltranfer_dom"/>
</dbReference>
<keyword evidence="3 5" id="KW-0808">Transferase</keyword>
<keyword evidence="5" id="KW-0378">Hydrolase</keyword>
<dbReference type="OMA" id="DNQVNYD"/>
<gene>
    <name evidence="5" type="ORF">IMG5_137670</name>
</gene>
<dbReference type="Pfam" id="PF13847">
    <property type="entry name" value="Methyltransf_31"/>
    <property type="match status" value="1"/>
</dbReference>
<dbReference type="eggNOG" id="KOG2352">
    <property type="taxonomic scope" value="Eukaryota"/>
</dbReference>
<dbReference type="GO" id="GO:0032259">
    <property type="term" value="P:methylation"/>
    <property type="evidence" value="ECO:0007669"/>
    <property type="project" value="UniProtKB-KW"/>
</dbReference>